<evidence type="ECO:0000313" key="2">
    <source>
        <dbReference type="EMBL" id="APG65425.1"/>
    </source>
</evidence>
<feature type="transmembrane region" description="Helical" evidence="1">
    <location>
        <begin position="65"/>
        <end position="88"/>
    </location>
</feature>
<feature type="transmembrane region" description="Helical" evidence="1">
    <location>
        <begin position="12"/>
        <end position="27"/>
    </location>
</feature>
<dbReference type="Proteomes" id="UP000181898">
    <property type="component" value="Chromosome"/>
</dbReference>
<evidence type="ECO:0000313" key="3">
    <source>
        <dbReference type="Proteomes" id="UP000181898"/>
    </source>
</evidence>
<organism evidence="2 3">
    <name type="scientific">Tenacibaculum todarodis</name>
    <dbReference type="NCBI Taxonomy" id="1850252"/>
    <lineage>
        <taxon>Bacteria</taxon>
        <taxon>Pseudomonadati</taxon>
        <taxon>Bacteroidota</taxon>
        <taxon>Flavobacteriia</taxon>
        <taxon>Flavobacteriales</taxon>
        <taxon>Flavobacteriaceae</taxon>
        <taxon>Tenacibaculum</taxon>
    </lineage>
</organism>
<dbReference type="STRING" id="1850252.LPB136_08680"/>
<reference evidence="2 3" key="1">
    <citation type="submission" date="2016-11" db="EMBL/GenBank/DDBJ databases">
        <title>Tenacibaculum sp. LPB0136, isolated from marine environment.</title>
        <authorList>
            <person name="Kim E."/>
            <person name="Yi H."/>
        </authorList>
    </citation>
    <scope>NUCLEOTIDE SEQUENCE [LARGE SCALE GENOMIC DNA]</scope>
    <source>
        <strain evidence="2 3">LPB0136</strain>
    </source>
</reference>
<dbReference type="KEGG" id="ten:LPB136_08680"/>
<protein>
    <submittedName>
        <fullName evidence="2">Uncharacterized protein</fullName>
    </submittedName>
</protein>
<proteinExistence type="predicted"/>
<accession>A0A1L3JJT5</accession>
<dbReference type="AlphaFoldDB" id="A0A1L3JJT5"/>
<evidence type="ECO:0000256" key="1">
    <source>
        <dbReference type="SAM" id="Phobius"/>
    </source>
</evidence>
<feature type="transmembrane region" description="Helical" evidence="1">
    <location>
        <begin position="34"/>
        <end position="53"/>
    </location>
</feature>
<keyword evidence="3" id="KW-1185">Reference proteome</keyword>
<gene>
    <name evidence="2" type="ORF">LPB136_08680</name>
</gene>
<keyword evidence="1" id="KW-0472">Membrane</keyword>
<dbReference type="EMBL" id="CP018155">
    <property type="protein sequence ID" value="APG65425.1"/>
    <property type="molecule type" value="Genomic_DNA"/>
</dbReference>
<keyword evidence="1" id="KW-0812">Transmembrane</keyword>
<sequence length="94" mass="11106">MIPTDSEFTTLYIAYLLMLMFLIFGLLKSKNKAFYKWNFLFFGIYLAIMIYVFSDSENFRYGNSLVVLFYGGIFVLLHFIIIGVIKLYKLVIKK</sequence>
<name>A0A1L3JJT5_9FLAO</name>
<keyword evidence="1" id="KW-1133">Transmembrane helix</keyword>